<dbReference type="SUPFAM" id="SSF51695">
    <property type="entry name" value="PLC-like phosphodiesterases"/>
    <property type="match status" value="1"/>
</dbReference>
<dbReference type="Gene3D" id="3.20.20.190">
    <property type="entry name" value="Phosphatidylinositol (PI) phosphodiesterase"/>
    <property type="match status" value="1"/>
</dbReference>
<feature type="transmembrane region" description="Helical" evidence="1">
    <location>
        <begin position="246"/>
        <end position="270"/>
    </location>
</feature>
<keyword evidence="3" id="KW-1185">Reference proteome</keyword>
<dbReference type="PANTHER" id="PTHR13593">
    <property type="match status" value="1"/>
</dbReference>
<sequence length="318" mass="35747">MPSGEMTAWMGDHSSQIGDKSICELSLVGSHNSGSYSISTDFGIGKFSPVPRFLGFFFVRWSKCQSVDLYSQLLLGVRYIDLRVCRSHIDDKLRTEHTVYGELLESLFAQIKRFVDEHPTELVVLFAHKFRSGFRDLTRHTDVLAMLKSSFPDFGEILTRDEEFHLPFSELKKRGRKIMLFYGNENVVRVCKETPMLSPEALQHDPWFNQQDKKGLDDALKTNKPFLDSSKGKLIVCQAILSPKPLLTVIGGIFGILRFLLCGIITFSFYPQNLLMLAKSANELSAELVAGGTRMNVLLVDDVASCEALVKAVVKSNL</sequence>
<evidence type="ECO:0000313" key="2">
    <source>
        <dbReference type="EMBL" id="GMI26914.1"/>
    </source>
</evidence>
<proteinExistence type="predicted"/>
<dbReference type="Proteomes" id="UP001165060">
    <property type="component" value="Unassembled WGS sequence"/>
</dbReference>
<protein>
    <recommendedName>
        <fullName evidence="4">Phosphatidylinositol-specific phospholipase C X domain-containing protein</fullName>
    </recommendedName>
</protein>
<organism evidence="2 3">
    <name type="scientific">Tetraparma gracilis</name>
    <dbReference type="NCBI Taxonomy" id="2962635"/>
    <lineage>
        <taxon>Eukaryota</taxon>
        <taxon>Sar</taxon>
        <taxon>Stramenopiles</taxon>
        <taxon>Ochrophyta</taxon>
        <taxon>Bolidophyceae</taxon>
        <taxon>Parmales</taxon>
        <taxon>Triparmaceae</taxon>
        <taxon>Tetraparma</taxon>
    </lineage>
</organism>
<gene>
    <name evidence="2" type="ORF">TeGR_g7937</name>
</gene>
<keyword evidence="1" id="KW-0812">Transmembrane</keyword>
<dbReference type="EMBL" id="BRYB01002878">
    <property type="protein sequence ID" value="GMI26914.1"/>
    <property type="molecule type" value="Genomic_DNA"/>
</dbReference>
<evidence type="ECO:0000313" key="3">
    <source>
        <dbReference type="Proteomes" id="UP001165060"/>
    </source>
</evidence>
<evidence type="ECO:0000256" key="1">
    <source>
        <dbReference type="SAM" id="Phobius"/>
    </source>
</evidence>
<dbReference type="InterPro" id="IPR017946">
    <property type="entry name" value="PLC-like_Pdiesterase_TIM-brl"/>
</dbReference>
<keyword evidence="1" id="KW-1133">Transmembrane helix</keyword>
<name>A0ABQ6MIA9_9STRA</name>
<evidence type="ECO:0008006" key="4">
    <source>
        <dbReference type="Google" id="ProtNLM"/>
    </source>
</evidence>
<accession>A0ABQ6MIA9</accession>
<dbReference type="PANTHER" id="PTHR13593:SF113">
    <property type="entry name" value="SI:DKEY-266F7.9"/>
    <property type="match status" value="1"/>
</dbReference>
<reference evidence="2 3" key="1">
    <citation type="journal article" date="2023" name="Commun. Biol.">
        <title>Genome analysis of Parmales, the sister group of diatoms, reveals the evolutionary specialization of diatoms from phago-mixotrophs to photoautotrophs.</title>
        <authorList>
            <person name="Ban H."/>
            <person name="Sato S."/>
            <person name="Yoshikawa S."/>
            <person name="Yamada K."/>
            <person name="Nakamura Y."/>
            <person name="Ichinomiya M."/>
            <person name="Sato N."/>
            <person name="Blanc-Mathieu R."/>
            <person name="Endo H."/>
            <person name="Kuwata A."/>
            <person name="Ogata H."/>
        </authorList>
    </citation>
    <scope>NUCLEOTIDE SEQUENCE [LARGE SCALE GENOMIC DNA]</scope>
</reference>
<comment type="caution">
    <text evidence="2">The sequence shown here is derived from an EMBL/GenBank/DDBJ whole genome shotgun (WGS) entry which is preliminary data.</text>
</comment>
<dbReference type="InterPro" id="IPR051057">
    <property type="entry name" value="PI-PLC_domain"/>
</dbReference>
<keyword evidence="1" id="KW-0472">Membrane</keyword>